<sequence length="418" mass="48191">RCGICRSEGHDRRSCPNRFAYNPFNPFNPFASQNLIMFQDKNMMKIPWQTYAIISRRPAGGRTCNYCGSMGHKTRRCPIRIAGHPAYNANNIKKSLKEYFKDPANKSLRLCQCCGAVGHSRRHCQFRAPNCIPNYQYVLIKRELKKFKKEYNLQGQGHDRRSCPNRFAYNPFNPFNPFASQNLIMFQDKNMMKIPWQTYAIISRRPAGGRTCNYCGSMGHKTRRCPIRIAGYPTLNVNNIKKSLKDYFKNPANKSLRLCQCCGEVGHSGRHCQYRPINHCVPRYQYDLIKRELKKFKKEYNLQGCIIPQYIIPRRPRRPRIPNYIAACGCCGQENHNRNDPQCPFQNGAIQPCLNPRIIKSIRELRLNNIENNRLAPPNIGIGPQQPGIPPPLPPRPKQPYPISPRPDNNGNGIGMQN</sequence>
<gene>
    <name evidence="1" type="ORF">SPELUC_LOCUS12821</name>
</gene>
<dbReference type="Proteomes" id="UP000789366">
    <property type="component" value="Unassembled WGS sequence"/>
</dbReference>
<dbReference type="EMBL" id="CAJVPW010031590">
    <property type="protein sequence ID" value="CAG8726833.1"/>
    <property type="molecule type" value="Genomic_DNA"/>
</dbReference>
<feature type="non-terminal residue" evidence="1">
    <location>
        <position position="1"/>
    </location>
</feature>
<evidence type="ECO:0000313" key="2">
    <source>
        <dbReference type="Proteomes" id="UP000789366"/>
    </source>
</evidence>
<organism evidence="1 2">
    <name type="scientific">Cetraspora pellucida</name>
    <dbReference type="NCBI Taxonomy" id="1433469"/>
    <lineage>
        <taxon>Eukaryota</taxon>
        <taxon>Fungi</taxon>
        <taxon>Fungi incertae sedis</taxon>
        <taxon>Mucoromycota</taxon>
        <taxon>Glomeromycotina</taxon>
        <taxon>Glomeromycetes</taxon>
        <taxon>Diversisporales</taxon>
        <taxon>Gigasporaceae</taxon>
        <taxon>Cetraspora</taxon>
    </lineage>
</organism>
<name>A0ACA9PW16_9GLOM</name>
<reference evidence="1" key="1">
    <citation type="submission" date="2021-06" db="EMBL/GenBank/DDBJ databases">
        <authorList>
            <person name="Kallberg Y."/>
            <person name="Tangrot J."/>
            <person name="Rosling A."/>
        </authorList>
    </citation>
    <scope>NUCLEOTIDE SEQUENCE</scope>
    <source>
        <strain evidence="1">28 12/20/2015</strain>
    </source>
</reference>
<accession>A0ACA9PW16</accession>
<evidence type="ECO:0000313" key="1">
    <source>
        <dbReference type="EMBL" id="CAG8726833.1"/>
    </source>
</evidence>
<comment type="caution">
    <text evidence="1">The sequence shown here is derived from an EMBL/GenBank/DDBJ whole genome shotgun (WGS) entry which is preliminary data.</text>
</comment>
<protein>
    <submittedName>
        <fullName evidence="1">617_t:CDS:1</fullName>
    </submittedName>
</protein>
<proteinExistence type="predicted"/>
<keyword evidence="2" id="KW-1185">Reference proteome</keyword>